<organism evidence="2 3">
    <name type="scientific">Rubinisphaera italica</name>
    <dbReference type="NCBI Taxonomy" id="2527969"/>
    <lineage>
        <taxon>Bacteria</taxon>
        <taxon>Pseudomonadati</taxon>
        <taxon>Planctomycetota</taxon>
        <taxon>Planctomycetia</taxon>
        <taxon>Planctomycetales</taxon>
        <taxon>Planctomycetaceae</taxon>
        <taxon>Rubinisphaera</taxon>
    </lineage>
</organism>
<dbReference type="EMBL" id="SJPG01000001">
    <property type="protein sequence ID" value="TWT63207.1"/>
    <property type="molecule type" value="Genomic_DNA"/>
</dbReference>
<evidence type="ECO:0000256" key="1">
    <source>
        <dbReference type="SAM" id="MobiDB-lite"/>
    </source>
</evidence>
<feature type="compositionally biased region" description="Polar residues" evidence="1">
    <location>
        <begin position="393"/>
        <end position="406"/>
    </location>
</feature>
<name>A0A5C5XJ52_9PLAN</name>
<comment type="caution">
    <text evidence="2">The sequence shown here is derived from an EMBL/GenBank/DDBJ whole genome shotgun (WGS) entry which is preliminary data.</text>
</comment>
<proteinExistence type="predicted"/>
<evidence type="ECO:0000313" key="2">
    <source>
        <dbReference type="EMBL" id="TWT63207.1"/>
    </source>
</evidence>
<feature type="compositionally biased region" description="Low complexity" evidence="1">
    <location>
        <begin position="447"/>
        <end position="492"/>
    </location>
</feature>
<feature type="compositionally biased region" description="Low complexity" evidence="1">
    <location>
        <begin position="529"/>
        <end position="539"/>
    </location>
</feature>
<feature type="compositionally biased region" description="Basic and acidic residues" evidence="1">
    <location>
        <begin position="373"/>
        <end position="391"/>
    </location>
</feature>
<accession>A0A5C5XJ52</accession>
<dbReference type="RefSeq" id="WP_146504984.1">
    <property type="nucleotide sequence ID" value="NZ_SJPG01000001.1"/>
</dbReference>
<protein>
    <submittedName>
        <fullName evidence="2">Uncharacterized protein</fullName>
    </submittedName>
</protein>
<reference evidence="2 3" key="1">
    <citation type="submission" date="2019-02" db="EMBL/GenBank/DDBJ databases">
        <title>Deep-cultivation of Planctomycetes and their phenomic and genomic characterization uncovers novel biology.</title>
        <authorList>
            <person name="Wiegand S."/>
            <person name="Jogler M."/>
            <person name="Boedeker C."/>
            <person name="Pinto D."/>
            <person name="Vollmers J."/>
            <person name="Rivas-Marin E."/>
            <person name="Kohn T."/>
            <person name="Peeters S.H."/>
            <person name="Heuer A."/>
            <person name="Rast P."/>
            <person name="Oberbeckmann S."/>
            <person name="Bunk B."/>
            <person name="Jeske O."/>
            <person name="Meyerdierks A."/>
            <person name="Storesund J.E."/>
            <person name="Kallscheuer N."/>
            <person name="Luecker S."/>
            <person name="Lage O.M."/>
            <person name="Pohl T."/>
            <person name="Merkel B.J."/>
            <person name="Hornburger P."/>
            <person name="Mueller R.-W."/>
            <person name="Bruemmer F."/>
            <person name="Labrenz M."/>
            <person name="Spormann A.M."/>
            <person name="Op Den Camp H."/>
            <person name="Overmann J."/>
            <person name="Amann R."/>
            <person name="Jetten M.S.M."/>
            <person name="Mascher T."/>
            <person name="Medema M.H."/>
            <person name="Devos D.P."/>
            <person name="Kaster A.-K."/>
            <person name="Ovreas L."/>
            <person name="Rohde M."/>
            <person name="Galperin M.Y."/>
            <person name="Jogler C."/>
        </authorList>
    </citation>
    <scope>NUCLEOTIDE SEQUENCE [LARGE SCALE GENOMIC DNA]</scope>
    <source>
        <strain evidence="2 3">Pan54</strain>
    </source>
</reference>
<dbReference type="OrthoDB" id="210892at2"/>
<feature type="region of interest" description="Disordered" evidence="1">
    <location>
        <begin position="368"/>
        <end position="564"/>
    </location>
</feature>
<dbReference type="Proteomes" id="UP000316095">
    <property type="component" value="Unassembled WGS sequence"/>
</dbReference>
<keyword evidence="3" id="KW-1185">Reference proteome</keyword>
<evidence type="ECO:0000313" key="3">
    <source>
        <dbReference type="Proteomes" id="UP000316095"/>
    </source>
</evidence>
<feature type="compositionally biased region" description="Polar residues" evidence="1">
    <location>
        <begin position="428"/>
        <end position="446"/>
    </location>
</feature>
<sequence>MGYQRLILHYGYDPEDFLGVLSQGAVKRCWFELDRLGGCGAGELRLNEGFSNRDAIEPGHWIAFEYSTGERWYLGRVEDVESESPAGLRIRLEGPAIQLNEVFPGSFTAKSEGVKPHRYGRTDQFGQDPDYDQESQDYVVNSAELIRKMIEQYVVGKTNIIYDPDLVETGPLANDVTTMKFRGEESVRSVIKDLALRARNATWGVDAERRFFFRQRRDDVLAEYREHRDLTKLQASRSRELLFNRVMLTGDYVYDFRNYSSQLARRSYRWRGNYRQPTSIDQHGERRIRVWVPWIRTAEDSRSFVSEFFRIYSQPVTRFSLQTKPQSVLPLPWEGCVRLKDRNLSDLEECPAERIRVLFDHAPQFQIALGPGDPRELWPEPPHDERWELPEKNSGNGDTDLTNSEPSLTSVSGSGGGSTNPGSSSAGESSDNGFSETSAASDHSLGSSEDSMDSQTSSHTSYSSSTAESSSGMDVTSSNGESSELNSSEIGSSGSGGSSVGESGESSIEIVSSGNTSVGVTDLSGGATSSNQWDSSGNWNSGGGGSTLISDESDESTFASFESW</sequence>
<dbReference type="AlphaFoldDB" id="A0A5C5XJ52"/>
<gene>
    <name evidence="2" type="ORF">Pan54_39600</name>
</gene>
<feature type="compositionally biased region" description="Low complexity" evidence="1">
    <location>
        <begin position="500"/>
        <end position="515"/>
    </location>
</feature>